<proteinExistence type="predicted"/>
<dbReference type="Proteomes" id="UP000037109">
    <property type="component" value="Unassembled WGS sequence"/>
</dbReference>
<dbReference type="Gene3D" id="3.20.20.70">
    <property type="entry name" value="Aldolase class I"/>
    <property type="match status" value="1"/>
</dbReference>
<dbReference type="PIRSF" id="PIRSF016897">
    <property type="entry name" value="GlpP"/>
    <property type="match status" value="1"/>
</dbReference>
<dbReference type="PANTHER" id="PTHR35787:SF1">
    <property type="entry name" value="GLYCEROL UPTAKE OPERON ANTITERMINATOR REGULATORY PROTEIN"/>
    <property type="match status" value="1"/>
</dbReference>
<dbReference type="GO" id="GO:0003723">
    <property type="term" value="F:RNA binding"/>
    <property type="evidence" value="ECO:0007669"/>
    <property type="project" value="UniProtKB-KW"/>
</dbReference>
<organism evidence="2 3">
    <name type="scientific">Sporosarcina globispora</name>
    <name type="common">Bacillus globisporus</name>
    <dbReference type="NCBI Taxonomy" id="1459"/>
    <lineage>
        <taxon>Bacteria</taxon>
        <taxon>Bacillati</taxon>
        <taxon>Bacillota</taxon>
        <taxon>Bacilli</taxon>
        <taxon>Bacillales</taxon>
        <taxon>Caryophanaceae</taxon>
        <taxon>Sporosarcina</taxon>
    </lineage>
</organism>
<dbReference type="InterPro" id="IPR006699">
    <property type="entry name" value="GlpP"/>
</dbReference>
<dbReference type="OrthoDB" id="9799580at2"/>
<dbReference type="AlphaFoldDB" id="A0A0M0GHD4"/>
<keyword evidence="1" id="KW-0319">Glycerol metabolism</keyword>
<protein>
    <recommendedName>
        <fullName evidence="1">Glycerol uptake operon antiterminator regulatory protein</fullName>
    </recommendedName>
</protein>
<evidence type="ECO:0000313" key="3">
    <source>
        <dbReference type="Proteomes" id="UP000037109"/>
    </source>
</evidence>
<dbReference type="GO" id="GO:0006071">
    <property type="term" value="P:glycerol metabolic process"/>
    <property type="evidence" value="ECO:0007669"/>
    <property type="project" value="UniProtKB-UniRule"/>
</dbReference>
<dbReference type="STRING" id="1459.AF332_19965"/>
<gene>
    <name evidence="2" type="ORF">AF332_19965</name>
</gene>
<keyword evidence="1" id="KW-0694">RNA-binding</keyword>
<accession>A0A0M0GHD4</accession>
<reference evidence="3" key="1">
    <citation type="submission" date="2015-07" db="EMBL/GenBank/DDBJ databases">
        <title>Fjat-10036 dsm4.</title>
        <authorList>
            <person name="Liu B."/>
            <person name="Wang J."/>
            <person name="Zhu Y."/>
            <person name="Liu G."/>
            <person name="Chen Q."/>
            <person name="Chen Z."/>
            <person name="Lan J."/>
            <person name="Che J."/>
            <person name="Ge C."/>
            <person name="Shi H."/>
            <person name="Pan Z."/>
            <person name="Liu X."/>
        </authorList>
    </citation>
    <scope>NUCLEOTIDE SEQUENCE [LARGE SCALE GENOMIC DNA]</scope>
    <source>
        <strain evidence="3">DSM 4</strain>
    </source>
</reference>
<evidence type="ECO:0000313" key="2">
    <source>
        <dbReference type="EMBL" id="KON88851.1"/>
    </source>
</evidence>
<comment type="function">
    <text evidence="1">Regulates expression of the glpD operon. In the presence of glycerol 3-phosphate (G3P) causes antitermination of transcription of glpD at the inverted repeat of the leader region to enhance its transcription. Binds and stabilizes glpD leader mRNA.</text>
</comment>
<dbReference type="PATRIC" id="fig|1459.3.peg.4402"/>
<dbReference type="GO" id="GO:0006355">
    <property type="term" value="P:regulation of DNA-templated transcription"/>
    <property type="evidence" value="ECO:0007669"/>
    <property type="project" value="InterPro"/>
</dbReference>
<dbReference type="PANTHER" id="PTHR35787">
    <property type="entry name" value="GLYCEROL UPTAKE OPERON ANTITERMINATOR REGULATORY PROTEIN"/>
    <property type="match status" value="1"/>
</dbReference>
<comment type="caution">
    <text evidence="2">The sequence shown here is derived from an EMBL/GenBank/DDBJ whole genome shotgun (WGS) entry which is preliminary data.</text>
</comment>
<keyword evidence="3" id="KW-1185">Reference proteome</keyword>
<name>A0A0M0GHD4_SPOGL</name>
<dbReference type="SUPFAM" id="SSF110391">
    <property type="entry name" value="GlpP-like"/>
    <property type="match status" value="1"/>
</dbReference>
<keyword evidence="1" id="KW-0805">Transcription regulation</keyword>
<dbReference type="InterPro" id="IPR013785">
    <property type="entry name" value="Aldolase_TIM"/>
</dbReference>
<dbReference type="Pfam" id="PF04309">
    <property type="entry name" value="G3P_antiterm"/>
    <property type="match status" value="1"/>
</dbReference>
<keyword evidence="1" id="KW-0804">Transcription</keyword>
<evidence type="ECO:0000256" key="1">
    <source>
        <dbReference type="PIRNR" id="PIRNR016897"/>
    </source>
</evidence>
<dbReference type="EMBL" id="LGUF01000007">
    <property type="protein sequence ID" value="KON88851.1"/>
    <property type="molecule type" value="Genomic_DNA"/>
</dbReference>
<dbReference type="RefSeq" id="WP_053436233.1">
    <property type="nucleotide sequence ID" value="NZ_LGUF01000007.1"/>
</dbReference>
<sequence length="189" mass="20470">MKQNIIDIVQSQVIASIKEEDDLEKAVRSKANIVFILTGNLITMNGYLKKLKQAGKTTFIHIDFIDGLSNTKSAIKYIAEIWKPAGIITTKSNLIKYAKEEGLMTIQRLFLIDGNALVKGIDIAHNCKPDAIEVLPGLMPSVIDKLTTMTALPIIAGGLISNKEDILNGLGAGALAISSGDPKLWNLDL</sequence>